<dbReference type="Proteomes" id="UP000182204">
    <property type="component" value="Chromosome"/>
</dbReference>
<reference evidence="3 4" key="1">
    <citation type="submission" date="2015-11" db="EMBL/GenBank/DDBJ databases">
        <authorList>
            <person name="Hill K.K."/>
            <person name="Shirey T.B."/>
            <person name="Raphael B."/>
            <person name="Daligault H.E."/>
            <person name="Davenport K.W."/>
            <person name="Bruce D.C."/>
            <person name="Foley B.T."/>
            <person name="Johnson S.L."/>
        </authorList>
    </citation>
    <scope>NUCLEOTIDE SEQUENCE [LARGE SCALE GENOMIC DNA]</scope>
    <source>
        <strain evidence="3 4">CDC_1632</strain>
    </source>
</reference>
<organism evidence="3 4">
    <name type="scientific">Clostridium sporogenes</name>
    <dbReference type="NCBI Taxonomy" id="1509"/>
    <lineage>
        <taxon>Bacteria</taxon>
        <taxon>Bacillati</taxon>
        <taxon>Bacillota</taxon>
        <taxon>Clostridia</taxon>
        <taxon>Eubacteriales</taxon>
        <taxon>Clostridiaceae</taxon>
        <taxon>Clostridium</taxon>
    </lineage>
</organism>
<proteinExistence type="predicted"/>
<evidence type="ECO:0000313" key="3">
    <source>
        <dbReference type="EMBL" id="APH14747.1"/>
    </source>
</evidence>
<evidence type="ECO:0000259" key="2">
    <source>
        <dbReference type="Pfam" id="PF09706"/>
    </source>
</evidence>
<name>A0A1L3NF56_CLOSG</name>
<protein>
    <submittedName>
        <fullName evidence="3">CRISPR-associated family protein</fullName>
    </submittedName>
</protein>
<sequence length="565" mass="66635">MKKIANIKLELSDWLYNAGVVGICKIFETNDDYYEKHSNYIVFDEKLLEDFEEKYFNYFINKYEKFTSWYKIVSIEDKLINFSEDTVDEKYIEKFNKQIEYVKTKLKSASYKSGYEVIENKEIDLLKEEQKLKKIKKTKKQSIQDVIPMIEEQNKFLQEIIEFLKKEEVKRIIIAKNVIYDVIAKFWSDVSFLYKKSNKKDMYNEYKKYFIDDCIDYIHQNKEKFKYTCFSCNNKISKLSKPASYDLAWINKIGVDMSPTRKMSHFWNFNGDTFICPICNIIYSCIPAGFTILKDKGIFINENSDIDTLVKVNNTAIDNNTSFQELEEKSYFTIADNMKQSEFERTNKEIDNIQIVKLDSNNERRPYSFNIISKNKLRIIYNNRGNLKLLISKNAKIGDGSYINLYSEVIKRLYDNKNLFDLISQLFYLKLGDKFKGLSYLKNIIKINNSFLGGIMGKKIYYKKIDEIHKLGFCLRKEYEIKKADNKINGITYRLLNALKTKNSNKFMDTLLNAYMYIRKPIPTEFIEGLKDEAKLQTIGYAFLLGLQGDTSKLESNEEGAVNNE</sequence>
<dbReference type="InterPro" id="IPR010180">
    <property type="entry name" value="CRISPR-assoc_prot_CXXC-CXXC"/>
</dbReference>
<accession>A0A1L3NF56</accession>
<feature type="coiled-coil region" evidence="1">
    <location>
        <begin position="118"/>
        <end position="167"/>
    </location>
</feature>
<feature type="domain" description="CRISPR-associated protein CXXC-CXXC" evidence="2">
    <location>
        <begin position="224"/>
        <end position="291"/>
    </location>
</feature>
<dbReference type="EMBL" id="CP013243">
    <property type="protein sequence ID" value="APH14747.1"/>
    <property type="molecule type" value="Genomic_DNA"/>
</dbReference>
<dbReference type="AlphaFoldDB" id="A0A1L3NF56"/>
<dbReference type="InterPro" id="IPR019121">
    <property type="entry name" value="CRISPR-assoc_CXXC-CXXC_dom"/>
</dbReference>
<dbReference type="Pfam" id="PF09706">
    <property type="entry name" value="Cas_CXXC_CXXC"/>
    <property type="match status" value="1"/>
</dbReference>
<dbReference type="NCBIfam" id="TIGR01908">
    <property type="entry name" value="cas_CXXC_CXXC"/>
    <property type="match status" value="1"/>
</dbReference>
<evidence type="ECO:0000256" key="1">
    <source>
        <dbReference type="SAM" id="Coils"/>
    </source>
</evidence>
<dbReference type="RefSeq" id="WP_072585091.1">
    <property type="nucleotide sequence ID" value="NZ_CP013243.1"/>
</dbReference>
<keyword evidence="1" id="KW-0175">Coiled coil</keyword>
<gene>
    <name evidence="3" type="ORF">NPD5_1266</name>
</gene>
<evidence type="ECO:0000313" key="4">
    <source>
        <dbReference type="Proteomes" id="UP000182204"/>
    </source>
</evidence>